<organism evidence="2 3">
    <name type="scientific">Protochlamydia amoebophila (strain UWE25)</name>
    <dbReference type="NCBI Taxonomy" id="264201"/>
    <lineage>
        <taxon>Bacteria</taxon>
        <taxon>Pseudomonadati</taxon>
        <taxon>Chlamydiota</taxon>
        <taxon>Chlamydiia</taxon>
        <taxon>Parachlamydiales</taxon>
        <taxon>Parachlamydiaceae</taxon>
        <taxon>Candidatus Protochlamydia</taxon>
    </lineage>
</organism>
<dbReference type="KEGG" id="pcu:PC_RS02525"/>
<accession>Q6MDV2</accession>
<evidence type="ECO:0000313" key="2">
    <source>
        <dbReference type="EMBL" id="CAF23247.1"/>
    </source>
</evidence>
<evidence type="ECO:0000256" key="1">
    <source>
        <dbReference type="SAM" id="MobiDB-lite"/>
    </source>
</evidence>
<reference evidence="2 3" key="1">
    <citation type="journal article" date="2004" name="Science">
        <title>Illuminating the evolutionary history of chlamydiae.</title>
        <authorList>
            <person name="Horn M."/>
            <person name="Collingro A."/>
            <person name="Schmitz-Esser S."/>
            <person name="Beier C.L."/>
            <person name="Purkhold U."/>
            <person name="Fartmann B."/>
            <person name="Brandt P."/>
            <person name="Nyakatura G.J."/>
            <person name="Droege M."/>
            <person name="Frishman D."/>
            <person name="Rattei T."/>
            <person name="Mewes H."/>
            <person name="Wagner M."/>
        </authorList>
    </citation>
    <scope>NUCLEOTIDE SEQUENCE [LARGE SCALE GENOMIC DNA]</scope>
    <source>
        <strain evidence="2 3">UWE25</strain>
    </source>
</reference>
<protein>
    <submittedName>
        <fullName evidence="2">Uncharacterized protein</fullName>
    </submittedName>
</protein>
<gene>
    <name evidence="2" type="ORF">PC_RS02525</name>
</gene>
<name>Q6MDV2_PARUW</name>
<dbReference type="EMBL" id="BX908798">
    <property type="protein sequence ID" value="CAF23247.1"/>
    <property type="molecule type" value="Genomic_DNA"/>
</dbReference>
<evidence type="ECO:0000313" key="3">
    <source>
        <dbReference type="Proteomes" id="UP000000529"/>
    </source>
</evidence>
<dbReference type="HOGENOM" id="CLU_2736413_0_0_0"/>
<keyword evidence="3" id="KW-1185">Reference proteome</keyword>
<dbReference type="Proteomes" id="UP000000529">
    <property type="component" value="Chromosome"/>
</dbReference>
<sequence>MPHFLNAREVSWEKKLDKFIDQANSSPSLWTIPERQVDKRPQKSTTNYSLVVTDNPNNQEGGDINTIKKNK</sequence>
<feature type="region of interest" description="Disordered" evidence="1">
    <location>
        <begin position="36"/>
        <end position="71"/>
    </location>
</feature>
<feature type="compositionally biased region" description="Polar residues" evidence="1">
    <location>
        <begin position="43"/>
        <end position="60"/>
    </location>
</feature>
<proteinExistence type="predicted"/>
<dbReference type="AlphaFoldDB" id="Q6MDV2"/>